<evidence type="ECO:0000313" key="8">
    <source>
        <dbReference type="Proteomes" id="UP000327118"/>
    </source>
</evidence>
<keyword evidence="8" id="KW-1185">Reference proteome</keyword>
<sequence>MVVCAIAILIFALGTFLRALCNYTRLRTVPGPLFTGLSDLWRTYARNTRSYGSRLASFHEEYGKVVRLGPHSISVSDPTAIFPVYRGRPGERPIFENQYYTVFAQGPSIDGTGSVNFENRFVRNAVRWMHLESARRYESIIDQSTSNLLGYLRRHPLVHLTTFLGLFDTNFDHPLGLGEFMTDDMSSRAEVAGCHWYSRIGKWLKLQKIEYALLKSPSARLKRSRGIAFVRKTIPQETKDTQYYYHGGMYDRSTSSDLGLISNTGGGLRSVTMAFVSTFAFLLEHEDAMTRLRNEIDTAFNKGFLSDPPRRKELSKLRYLDAVFKESMRQSPRLTYHHNIVTPPEGAVVAGYYIPPGTMIELHSEALRCDPDMYGPDVHNYRPTRWLNADPRQWRNMNQNLLVFSTSCPTVQVAWLELKKVLVLTLMKFTFQLISPNGELTSTIPATELDRDGQPLMVYCRPRIQ</sequence>
<dbReference type="GO" id="GO:0020037">
    <property type="term" value="F:heme binding"/>
    <property type="evidence" value="ECO:0007669"/>
    <property type="project" value="InterPro"/>
</dbReference>
<keyword evidence="4" id="KW-0560">Oxidoreductase</keyword>
<evidence type="ECO:0000256" key="4">
    <source>
        <dbReference type="ARBA" id="ARBA00023002"/>
    </source>
</evidence>
<comment type="cofactor">
    <cofactor evidence="1">
        <name>heme</name>
        <dbReference type="ChEBI" id="CHEBI:30413"/>
    </cofactor>
</comment>
<dbReference type="GO" id="GO:0044550">
    <property type="term" value="P:secondary metabolite biosynthetic process"/>
    <property type="evidence" value="ECO:0007669"/>
    <property type="project" value="UniProtKB-ARBA"/>
</dbReference>
<evidence type="ECO:0000313" key="7">
    <source>
        <dbReference type="EMBL" id="KAE8355648.1"/>
    </source>
</evidence>
<keyword evidence="5" id="KW-0408">Iron</keyword>
<dbReference type="GO" id="GO:0005506">
    <property type="term" value="F:iron ion binding"/>
    <property type="evidence" value="ECO:0007669"/>
    <property type="project" value="InterPro"/>
</dbReference>
<dbReference type="GO" id="GO:0004497">
    <property type="term" value="F:monooxygenase activity"/>
    <property type="evidence" value="ECO:0007669"/>
    <property type="project" value="UniProtKB-KW"/>
</dbReference>
<gene>
    <name evidence="7" type="ORF">BDV28DRAFT_30956</name>
</gene>
<protein>
    <submittedName>
        <fullName evidence="7">Cytochrome P450</fullName>
    </submittedName>
</protein>
<dbReference type="Pfam" id="PF00067">
    <property type="entry name" value="p450"/>
    <property type="match status" value="1"/>
</dbReference>
<dbReference type="AlphaFoldDB" id="A0A5N6ZE62"/>
<dbReference type="PANTHER" id="PTHR24305:SF235">
    <property type="entry name" value="CYTOCHROME P450 MONOOXYGENASE APDB-RELATED"/>
    <property type="match status" value="1"/>
</dbReference>
<proteinExistence type="inferred from homology"/>
<evidence type="ECO:0000256" key="2">
    <source>
        <dbReference type="ARBA" id="ARBA00010617"/>
    </source>
</evidence>
<evidence type="ECO:0000256" key="6">
    <source>
        <dbReference type="ARBA" id="ARBA00023033"/>
    </source>
</evidence>
<evidence type="ECO:0000256" key="1">
    <source>
        <dbReference type="ARBA" id="ARBA00001971"/>
    </source>
</evidence>
<organism evidence="7 8">
    <name type="scientific">Aspergillus coremiiformis</name>
    <dbReference type="NCBI Taxonomy" id="138285"/>
    <lineage>
        <taxon>Eukaryota</taxon>
        <taxon>Fungi</taxon>
        <taxon>Dikarya</taxon>
        <taxon>Ascomycota</taxon>
        <taxon>Pezizomycotina</taxon>
        <taxon>Eurotiomycetes</taxon>
        <taxon>Eurotiomycetidae</taxon>
        <taxon>Eurotiales</taxon>
        <taxon>Aspergillaceae</taxon>
        <taxon>Aspergillus</taxon>
        <taxon>Aspergillus subgen. Circumdati</taxon>
    </lineage>
</organism>
<evidence type="ECO:0000256" key="5">
    <source>
        <dbReference type="ARBA" id="ARBA00023004"/>
    </source>
</evidence>
<dbReference type="InterPro" id="IPR036396">
    <property type="entry name" value="Cyt_P450_sf"/>
</dbReference>
<reference evidence="8" key="1">
    <citation type="submission" date="2019-04" db="EMBL/GenBank/DDBJ databases">
        <title>Friends and foes A comparative genomics studyof 23 Aspergillus species from section Flavi.</title>
        <authorList>
            <consortium name="DOE Joint Genome Institute"/>
            <person name="Kjaerbolling I."/>
            <person name="Vesth T."/>
            <person name="Frisvad J.C."/>
            <person name="Nybo J.L."/>
            <person name="Theobald S."/>
            <person name="Kildgaard S."/>
            <person name="Isbrandt T."/>
            <person name="Kuo A."/>
            <person name="Sato A."/>
            <person name="Lyhne E.K."/>
            <person name="Kogle M.E."/>
            <person name="Wiebenga A."/>
            <person name="Kun R.S."/>
            <person name="Lubbers R.J."/>
            <person name="Makela M.R."/>
            <person name="Barry K."/>
            <person name="Chovatia M."/>
            <person name="Clum A."/>
            <person name="Daum C."/>
            <person name="Haridas S."/>
            <person name="He G."/>
            <person name="LaButti K."/>
            <person name="Lipzen A."/>
            <person name="Mondo S."/>
            <person name="Riley R."/>
            <person name="Salamov A."/>
            <person name="Simmons B.A."/>
            <person name="Magnuson J.K."/>
            <person name="Henrissat B."/>
            <person name="Mortensen U.H."/>
            <person name="Larsen T.O."/>
            <person name="Devries R.P."/>
            <person name="Grigoriev I.V."/>
            <person name="Machida M."/>
            <person name="Baker S.E."/>
            <person name="Andersen M.R."/>
        </authorList>
    </citation>
    <scope>NUCLEOTIDE SEQUENCE [LARGE SCALE GENOMIC DNA]</scope>
    <source>
        <strain evidence="8">CBS 553.77</strain>
    </source>
</reference>
<accession>A0A5N6ZE62</accession>
<dbReference type="InterPro" id="IPR001128">
    <property type="entry name" value="Cyt_P450"/>
</dbReference>
<name>A0A5N6ZE62_9EURO</name>
<dbReference type="Gene3D" id="1.10.630.10">
    <property type="entry name" value="Cytochrome P450"/>
    <property type="match status" value="1"/>
</dbReference>
<dbReference type="OrthoDB" id="3934656at2759"/>
<dbReference type="Proteomes" id="UP000327118">
    <property type="component" value="Unassembled WGS sequence"/>
</dbReference>
<evidence type="ECO:0000256" key="3">
    <source>
        <dbReference type="ARBA" id="ARBA00022723"/>
    </source>
</evidence>
<keyword evidence="3" id="KW-0479">Metal-binding</keyword>
<keyword evidence="6" id="KW-0503">Monooxygenase</keyword>
<dbReference type="SUPFAM" id="SSF48264">
    <property type="entry name" value="Cytochrome P450"/>
    <property type="match status" value="1"/>
</dbReference>
<dbReference type="GO" id="GO:0016705">
    <property type="term" value="F:oxidoreductase activity, acting on paired donors, with incorporation or reduction of molecular oxygen"/>
    <property type="evidence" value="ECO:0007669"/>
    <property type="project" value="InterPro"/>
</dbReference>
<comment type="similarity">
    <text evidence="2">Belongs to the cytochrome P450 family.</text>
</comment>
<dbReference type="EMBL" id="ML739049">
    <property type="protein sequence ID" value="KAE8355648.1"/>
    <property type="molecule type" value="Genomic_DNA"/>
</dbReference>
<dbReference type="InterPro" id="IPR050121">
    <property type="entry name" value="Cytochrome_P450_monoxygenase"/>
</dbReference>
<dbReference type="PANTHER" id="PTHR24305">
    <property type="entry name" value="CYTOCHROME P450"/>
    <property type="match status" value="1"/>
</dbReference>